<feature type="region of interest" description="Disordered" evidence="18">
    <location>
        <begin position="489"/>
        <end position="528"/>
    </location>
</feature>
<evidence type="ECO:0000259" key="19">
    <source>
        <dbReference type="PROSITE" id="PS50994"/>
    </source>
</evidence>
<dbReference type="Gene3D" id="3.30.420.10">
    <property type="entry name" value="Ribonuclease H-like superfamily/Ribonuclease H"/>
    <property type="match status" value="1"/>
</dbReference>
<keyword evidence="21" id="KW-1185">Reference proteome</keyword>
<keyword evidence="8" id="KW-0255">Endonuclease</keyword>
<dbReference type="InterPro" id="IPR036397">
    <property type="entry name" value="RNaseH_sf"/>
</dbReference>
<feature type="region of interest" description="Disordered" evidence="18">
    <location>
        <begin position="453"/>
        <end position="475"/>
    </location>
</feature>
<feature type="compositionally biased region" description="Low complexity" evidence="18">
    <location>
        <begin position="490"/>
        <end position="508"/>
    </location>
</feature>
<feature type="domain" description="Integrase catalytic" evidence="19">
    <location>
        <begin position="928"/>
        <end position="1094"/>
    </location>
</feature>
<proteinExistence type="predicted"/>
<evidence type="ECO:0000256" key="7">
    <source>
        <dbReference type="ARBA" id="ARBA00022750"/>
    </source>
</evidence>
<keyword evidence="6" id="KW-0547">Nucleotide-binding</keyword>
<dbReference type="InterPro" id="IPR057670">
    <property type="entry name" value="SH3_retrovirus"/>
</dbReference>
<dbReference type="GO" id="GO:0004190">
    <property type="term" value="F:aspartic-type endopeptidase activity"/>
    <property type="evidence" value="ECO:0007669"/>
    <property type="project" value="UniProtKB-KW"/>
</dbReference>
<feature type="compositionally biased region" description="Basic residues" evidence="18">
    <location>
        <begin position="349"/>
        <end position="361"/>
    </location>
</feature>
<keyword evidence="16" id="KW-0233">DNA recombination</keyword>
<dbReference type="GO" id="GO:0003887">
    <property type="term" value="F:DNA-directed DNA polymerase activity"/>
    <property type="evidence" value="ECO:0007669"/>
    <property type="project" value="UniProtKB-KW"/>
</dbReference>
<evidence type="ECO:0000256" key="5">
    <source>
        <dbReference type="ARBA" id="ARBA00022723"/>
    </source>
</evidence>
<keyword evidence="10" id="KW-0067">ATP-binding</keyword>
<sequence>MAPTLRSDRQLGDEETQHETSQVMSPKKAWPRTDEESGALPNEDEDAASGGGQRASHQDDSTLTDAFARSLAENPGGAALLRALLDGLQAHSGLRERRPVAPTHGRYVDEELVEATRALQNSTAIKLPKLQSKADYKAWKSEVPLHFETCILGDITYGTERYDEYEGLRRPKYAKWFRMRKNMAFSALALSLSVDLRSTFRVDELRDNMKAASALYNQIVQHFEAGDGINPDYLLQDLVTRKLRPGESVSAYVDDVGCKVTQLRQANGEIEEGQHASLLLSNCVLVFRDLAREHADWINNNNRKLLKLAEALQRLHSTEHQRAQLQQQSKPAVPRGMQVSQVTNSNNNSKKRSKRQRKRNKGITDKKMKTNCANCNGEGHWYAECTENTDIPLKAELAKKLKEKQAKKNPTSLINSVRRVQMIPSADAQGLIASLCTESEPMNIEDIVGSQLTAAPSPTSRSASTAVSASAGGDGQEAADLLMQMANVASSPPHQQLQLPAQGLQPSQEGQGEQGAVQRQWDGPLLQGGPPTCLVDVKGLQRVDADAVGHRHDDAGAIDRQCVGVIVPGRHHGIGAPRNWRAGSPSQRWRSRSPPRGRFGSPLRGASRDGLPPAGWRGGSPPCGPQGNFGQPSLHQPWRGYQVERSGAAPMLPCELWRDGPWNDRGAPPQSGGNNAWQPPRGGCDRRPQHSPRRFDLQQHGTHPSEPRQVNAVEHNQGMHDASDVSSVEWILDSGSQANVCGDLSWFTTIREDKTSRLDFANGTTEHTTICGSVLLRIVNQATGELEDRSLEDVVYTANAKVNIISLGYLQTTGTYKLTCSPDQQIAWLSKPGTTLKFMMRGNIYRLRAERVTGVMLVAALKQRMDSKKAMELLHQRFGHLGMDSAQTLSKKLDVGVKLNENGLTPYEYVAGAASKAKRMHHARIPVRKSGPLETLMMDVCTINEETVEGSIMFLSEIDECPRYKWAFLLKEKSEATFHIKVLLNRLRTRFRKLKVQLLLSDQGGEFLTKPLEAYCDENGIELRTTNAYSPQENGLAERANGVFLPLVRAMLASTQMINILWGEAFLHMVTRLNWLPTRPLGLVSPHRKIFQNEPDWEDLRTWGCLAHVRIPPESRQRKEKLEPRARLYMLLGYSESTLGYKFIDLKTAQVVTARRQNVRFHEGFTTDGTYMMHLLENAFMDGAHELPDTVPVARIRTSMETYLPGWNTTAAAQEKRSEIVSIAGDPQETMLRSSGRPESLDGSGLDAAAGTALPASQQVAQNEEPPAATKTRKRRKRKARKKVVEDEKETTGFKILPPPVEPCAKRPRRAQKRNVRLLDYVVGHVRATGMDIDIPNTYKQARASKHWPQWRAAMLAELKSLRDHKTWRLVSRAKAKKSKVITCRWVFAVKRDERGRVKRFKARLVIHGFKQELGVNYWKTYVPVIRFETIRAAIYYAVQRGWEVLQYAVKTALLYGALDELIFMEQPPGFLVDGPGLVCELLKSLHGLKQAPNIWNRTLHAKLLTLGFERLDSDYGLYALKVNGEVKLLLTVYVDDLLLMGPREKCLEVAAYLQETFELTTMGTVKYLLGVEILINRPQRGIVYSQRQYITELLKRFHISDCNGCATPEATTPSTATVAAATGYLPYRELVGALHCYSDADDANDPEDRRSISEYVTMLNGNVVSYASRKQEINALSTCEAEYVAMAEATKGLLWLAGLCNELSWKHPVPLLLGDNQGAITLTAKPGKHSKSKRIDNKYHLVRRNVELQRLTTQHVGTEAMVADVMT</sequence>
<dbReference type="GO" id="GO:0004519">
    <property type="term" value="F:endonuclease activity"/>
    <property type="evidence" value="ECO:0007669"/>
    <property type="project" value="UniProtKB-KW"/>
</dbReference>
<dbReference type="Pfam" id="PF22936">
    <property type="entry name" value="Pol_BBD"/>
    <property type="match status" value="1"/>
</dbReference>
<comment type="caution">
    <text evidence="20">The sequence shown here is derived from an EMBL/GenBank/DDBJ whole genome shotgun (WGS) entry which is preliminary data.</text>
</comment>
<evidence type="ECO:0000256" key="6">
    <source>
        <dbReference type="ARBA" id="ARBA00022741"/>
    </source>
</evidence>
<keyword evidence="7" id="KW-0064">Aspartyl protease</keyword>
<dbReference type="Proteomes" id="UP001165121">
    <property type="component" value="Unassembled WGS sequence"/>
</dbReference>
<keyword evidence="15" id="KW-0917">Virion maturation</keyword>
<keyword evidence="9" id="KW-0378">Hydrolase</keyword>
<evidence type="ECO:0000256" key="14">
    <source>
        <dbReference type="ARBA" id="ARBA00022932"/>
    </source>
</evidence>
<feature type="region of interest" description="Disordered" evidence="18">
    <location>
        <begin position="1225"/>
        <end position="1291"/>
    </location>
</feature>
<keyword evidence="14" id="KW-0808">Transferase</keyword>
<dbReference type="InterPro" id="IPR001584">
    <property type="entry name" value="Integrase_cat-core"/>
</dbReference>
<dbReference type="PANTHER" id="PTHR42648:SF11">
    <property type="entry name" value="TRANSPOSON TY4-P GAG-POL POLYPROTEIN"/>
    <property type="match status" value="1"/>
</dbReference>
<evidence type="ECO:0000313" key="21">
    <source>
        <dbReference type="Proteomes" id="UP001165121"/>
    </source>
</evidence>
<dbReference type="EMBL" id="BSXT01001107">
    <property type="protein sequence ID" value="GMF38661.1"/>
    <property type="molecule type" value="Genomic_DNA"/>
</dbReference>
<dbReference type="InterPro" id="IPR039537">
    <property type="entry name" value="Retrotran_Ty1/copia-like"/>
</dbReference>
<keyword evidence="4" id="KW-0540">Nuclease</keyword>
<dbReference type="SUPFAM" id="SSF53098">
    <property type="entry name" value="Ribonuclease H-like"/>
    <property type="match status" value="1"/>
</dbReference>
<dbReference type="InterPro" id="IPR012337">
    <property type="entry name" value="RNaseH-like_sf"/>
</dbReference>
<feature type="region of interest" description="Disordered" evidence="18">
    <location>
        <begin position="657"/>
        <end position="708"/>
    </location>
</feature>
<evidence type="ECO:0000256" key="1">
    <source>
        <dbReference type="ARBA" id="ARBA00002180"/>
    </source>
</evidence>
<dbReference type="SUPFAM" id="SSF56672">
    <property type="entry name" value="DNA/RNA polymerases"/>
    <property type="match status" value="1"/>
</dbReference>
<evidence type="ECO:0000313" key="20">
    <source>
        <dbReference type="EMBL" id="GMF38661.1"/>
    </source>
</evidence>
<dbReference type="GO" id="GO:0003676">
    <property type="term" value="F:nucleic acid binding"/>
    <property type="evidence" value="ECO:0007669"/>
    <property type="project" value="InterPro"/>
</dbReference>
<evidence type="ECO:0000256" key="13">
    <source>
        <dbReference type="ARBA" id="ARBA00022918"/>
    </source>
</evidence>
<dbReference type="CDD" id="cd09272">
    <property type="entry name" value="RNase_HI_RT_Ty1"/>
    <property type="match status" value="1"/>
</dbReference>
<keyword evidence="5" id="KW-0479">Metal-binding</keyword>
<evidence type="ECO:0000256" key="16">
    <source>
        <dbReference type="ARBA" id="ARBA00023172"/>
    </source>
</evidence>
<feature type="compositionally biased region" description="Low complexity" evidence="18">
    <location>
        <begin position="596"/>
        <end position="605"/>
    </location>
</feature>
<dbReference type="Pfam" id="PF07727">
    <property type="entry name" value="RVT_2"/>
    <property type="match status" value="1"/>
</dbReference>
<evidence type="ECO:0000256" key="17">
    <source>
        <dbReference type="ARBA" id="ARBA00023268"/>
    </source>
</evidence>
<comment type="function">
    <text evidence="1">The aspartyl protease (PR) mediates the proteolytic cleavages of the Gag and Gag-Pol polyproteins after assembly of the VLP.</text>
</comment>
<name>A0A9W7CRJ9_9STRA</name>
<protein>
    <submittedName>
        <fullName evidence="20">Unnamed protein product</fullName>
    </submittedName>
</protein>
<dbReference type="InterPro" id="IPR013103">
    <property type="entry name" value="RVT_2"/>
</dbReference>
<dbReference type="GO" id="GO:0005524">
    <property type="term" value="F:ATP binding"/>
    <property type="evidence" value="ECO:0007669"/>
    <property type="project" value="UniProtKB-KW"/>
</dbReference>
<evidence type="ECO:0000256" key="8">
    <source>
        <dbReference type="ARBA" id="ARBA00022759"/>
    </source>
</evidence>
<keyword evidence="14" id="KW-0239">DNA-directed DNA polymerase</keyword>
<dbReference type="GO" id="GO:0015074">
    <property type="term" value="P:DNA integration"/>
    <property type="evidence" value="ECO:0007669"/>
    <property type="project" value="UniProtKB-KW"/>
</dbReference>
<dbReference type="GO" id="GO:0046872">
    <property type="term" value="F:metal ion binding"/>
    <property type="evidence" value="ECO:0007669"/>
    <property type="project" value="UniProtKB-KW"/>
</dbReference>
<organism evidence="20 21">
    <name type="scientific">Phytophthora fragariaefolia</name>
    <dbReference type="NCBI Taxonomy" id="1490495"/>
    <lineage>
        <taxon>Eukaryota</taxon>
        <taxon>Sar</taxon>
        <taxon>Stramenopiles</taxon>
        <taxon>Oomycota</taxon>
        <taxon>Peronosporomycetes</taxon>
        <taxon>Peronosporales</taxon>
        <taxon>Peronosporaceae</taxon>
        <taxon>Phytophthora</taxon>
    </lineage>
</organism>
<dbReference type="PANTHER" id="PTHR42648">
    <property type="entry name" value="TRANSPOSASE, PUTATIVE-RELATED"/>
    <property type="match status" value="1"/>
</dbReference>
<feature type="compositionally biased region" description="Basic and acidic residues" evidence="18">
    <location>
        <begin position="1"/>
        <end position="18"/>
    </location>
</feature>
<evidence type="ECO:0000256" key="11">
    <source>
        <dbReference type="ARBA" id="ARBA00022842"/>
    </source>
</evidence>
<keyword evidence="17" id="KW-0511">Multifunctional enzyme</keyword>
<dbReference type="GO" id="GO:0006310">
    <property type="term" value="P:DNA recombination"/>
    <property type="evidence" value="ECO:0007669"/>
    <property type="project" value="UniProtKB-KW"/>
</dbReference>
<dbReference type="PROSITE" id="PS50994">
    <property type="entry name" value="INTEGRASE"/>
    <property type="match status" value="1"/>
</dbReference>
<evidence type="ECO:0000256" key="4">
    <source>
        <dbReference type="ARBA" id="ARBA00022722"/>
    </source>
</evidence>
<dbReference type="InterPro" id="IPR054722">
    <property type="entry name" value="PolX-like_BBD"/>
</dbReference>
<keyword evidence="13" id="KW-0695">RNA-directed DNA polymerase</keyword>
<dbReference type="InterPro" id="IPR043502">
    <property type="entry name" value="DNA/RNA_pol_sf"/>
</dbReference>
<evidence type="ECO:0000256" key="9">
    <source>
        <dbReference type="ARBA" id="ARBA00022801"/>
    </source>
</evidence>
<gene>
    <name evidence="20" type="ORF">Pfra01_001122400</name>
</gene>
<evidence type="ECO:0000256" key="15">
    <source>
        <dbReference type="ARBA" id="ARBA00023113"/>
    </source>
</evidence>
<feature type="compositionally biased region" description="Basic and acidic residues" evidence="18">
    <location>
        <begin position="683"/>
        <end position="697"/>
    </location>
</feature>
<feature type="compositionally biased region" description="Basic residues" evidence="18">
    <location>
        <begin position="1271"/>
        <end position="1282"/>
    </location>
</feature>
<reference evidence="20" key="1">
    <citation type="submission" date="2023-04" db="EMBL/GenBank/DDBJ databases">
        <title>Phytophthora fragariaefolia NBRC 109709.</title>
        <authorList>
            <person name="Ichikawa N."/>
            <person name="Sato H."/>
            <person name="Tonouchi N."/>
        </authorList>
    </citation>
    <scope>NUCLEOTIDE SEQUENCE</scope>
    <source>
        <strain evidence="20">NBRC 109709</strain>
    </source>
</reference>
<accession>A0A9W7CRJ9</accession>
<keyword evidence="12" id="KW-0229">DNA integration</keyword>
<keyword evidence="3" id="KW-0645">Protease</keyword>
<evidence type="ECO:0000256" key="12">
    <source>
        <dbReference type="ARBA" id="ARBA00022908"/>
    </source>
</evidence>
<keyword evidence="2" id="KW-1188">Viral release from host cell</keyword>
<dbReference type="Pfam" id="PF25597">
    <property type="entry name" value="SH3_retrovirus"/>
    <property type="match status" value="1"/>
</dbReference>
<feature type="region of interest" description="Disordered" evidence="18">
    <location>
        <begin position="319"/>
        <end position="365"/>
    </location>
</feature>
<feature type="compositionally biased region" description="Low complexity" evidence="18">
    <location>
        <begin position="453"/>
        <end position="471"/>
    </location>
</feature>
<feature type="region of interest" description="Disordered" evidence="18">
    <location>
        <begin position="1"/>
        <end position="60"/>
    </location>
</feature>
<feature type="region of interest" description="Disordered" evidence="18">
    <location>
        <begin position="574"/>
        <end position="635"/>
    </location>
</feature>
<dbReference type="GO" id="GO:0006508">
    <property type="term" value="P:proteolysis"/>
    <property type="evidence" value="ECO:0007669"/>
    <property type="project" value="UniProtKB-KW"/>
</dbReference>
<evidence type="ECO:0000256" key="3">
    <source>
        <dbReference type="ARBA" id="ARBA00022670"/>
    </source>
</evidence>
<evidence type="ECO:0000256" key="2">
    <source>
        <dbReference type="ARBA" id="ARBA00022612"/>
    </source>
</evidence>
<evidence type="ECO:0000256" key="10">
    <source>
        <dbReference type="ARBA" id="ARBA00022840"/>
    </source>
</evidence>
<evidence type="ECO:0000256" key="18">
    <source>
        <dbReference type="SAM" id="MobiDB-lite"/>
    </source>
</evidence>
<dbReference type="GO" id="GO:0003964">
    <property type="term" value="F:RNA-directed DNA polymerase activity"/>
    <property type="evidence" value="ECO:0007669"/>
    <property type="project" value="UniProtKB-KW"/>
</dbReference>
<keyword evidence="14" id="KW-0548">Nucleotidyltransferase</keyword>
<keyword evidence="11" id="KW-0460">Magnesium</keyword>